<proteinExistence type="inferred from homology"/>
<dbReference type="EMBL" id="JANVFS010000011">
    <property type="protein sequence ID" value="KAJ4484765.1"/>
    <property type="molecule type" value="Genomic_DNA"/>
</dbReference>
<comment type="subunit">
    <text evidence="9">Associates with 90S and pre-40S pre-ribosomal particles.</text>
</comment>
<keyword evidence="6 9" id="KW-0539">Nucleus</keyword>
<feature type="compositionally biased region" description="Acidic residues" evidence="10">
    <location>
        <begin position="36"/>
        <end position="46"/>
    </location>
</feature>
<name>A0A9W9AMH4_9AGAR</name>
<feature type="compositionally biased region" description="Basic and acidic residues" evidence="10">
    <location>
        <begin position="20"/>
        <end position="32"/>
    </location>
</feature>
<comment type="caution">
    <text evidence="11">The sequence shown here is derived from an EMBL/GenBank/DDBJ whole genome shotgun (WGS) entry which is preliminary data.</text>
</comment>
<keyword evidence="3 9" id="KW-0690">Ribosome biogenesis</keyword>
<dbReference type="GO" id="GO:0000462">
    <property type="term" value="P:maturation of SSU-rRNA from tricistronic rRNA transcript (SSU-rRNA, 5.8S rRNA, LSU-rRNA)"/>
    <property type="evidence" value="ECO:0007669"/>
    <property type="project" value="TreeGrafter"/>
</dbReference>
<feature type="compositionally biased region" description="Basic and acidic residues" evidence="10">
    <location>
        <begin position="123"/>
        <end position="139"/>
    </location>
</feature>
<feature type="compositionally biased region" description="Basic and acidic residues" evidence="10">
    <location>
        <begin position="337"/>
        <end position="347"/>
    </location>
</feature>
<evidence type="ECO:0000256" key="6">
    <source>
        <dbReference type="ARBA" id="ARBA00023242"/>
    </source>
</evidence>
<feature type="region of interest" description="Disordered" evidence="10">
    <location>
        <begin position="246"/>
        <end position="278"/>
    </location>
</feature>
<evidence type="ECO:0000256" key="8">
    <source>
        <dbReference type="ARBA" id="ARBA00025053"/>
    </source>
</evidence>
<comment type="similarity">
    <text evidence="2 9">Belongs to the RRP36 family.</text>
</comment>
<evidence type="ECO:0000256" key="10">
    <source>
        <dbReference type="SAM" id="MobiDB-lite"/>
    </source>
</evidence>
<dbReference type="GO" id="GO:0030686">
    <property type="term" value="C:90S preribosome"/>
    <property type="evidence" value="ECO:0007669"/>
    <property type="project" value="TreeGrafter"/>
</dbReference>
<dbReference type="GO" id="GO:0005730">
    <property type="term" value="C:nucleolus"/>
    <property type="evidence" value="ECO:0007669"/>
    <property type="project" value="UniProtKB-SubCell"/>
</dbReference>
<feature type="region of interest" description="Disordered" evidence="10">
    <location>
        <begin position="1"/>
        <end position="76"/>
    </location>
</feature>
<dbReference type="InterPro" id="IPR009292">
    <property type="entry name" value="RRP36"/>
</dbReference>
<evidence type="ECO:0000256" key="3">
    <source>
        <dbReference type="ARBA" id="ARBA00022517"/>
    </source>
</evidence>
<feature type="region of interest" description="Disordered" evidence="10">
    <location>
        <begin position="97"/>
        <end position="179"/>
    </location>
</feature>
<evidence type="ECO:0000256" key="7">
    <source>
        <dbReference type="ARBA" id="ARBA00023274"/>
    </source>
</evidence>
<keyword evidence="5" id="KW-0175">Coiled coil</keyword>
<evidence type="ECO:0000256" key="5">
    <source>
        <dbReference type="ARBA" id="ARBA00023054"/>
    </source>
</evidence>
<gene>
    <name evidence="11" type="ORF">C8J55DRAFT_508955</name>
</gene>
<protein>
    <recommendedName>
        <fullName evidence="9">rRNA biogenesis protein RRP36</fullName>
    </recommendedName>
</protein>
<dbReference type="PANTHER" id="PTHR21738">
    <property type="entry name" value="RIBOSOMAL RNA PROCESSING PROTEIN 36 HOMOLOG"/>
    <property type="match status" value="1"/>
</dbReference>
<evidence type="ECO:0000256" key="4">
    <source>
        <dbReference type="ARBA" id="ARBA00022552"/>
    </source>
</evidence>
<dbReference type="Pfam" id="PF06102">
    <property type="entry name" value="RRP36"/>
    <property type="match status" value="1"/>
</dbReference>
<comment type="function">
    <text evidence="8 9">Component of the 90S pre-ribosome involved in the maturation of rRNAs. Required for early cleavages of the pre-RNAs in the 40S ribosomal subunit maturation pathway.</text>
</comment>
<reference evidence="11" key="2">
    <citation type="journal article" date="2023" name="Proc. Natl. Acad. Sci. U.S.A.">
        <title>A global phylogenomic analysis of the shiitake genus Lentinula.</title>
        <authorList>
            <person name="Sierra-Patev S."/>
            <person name="Min B."/>
            <person name="Naranjo-Ortiz M."/>
            <person name="Looney B."/>
            <person name="Konkel Z."/>
            <person name="Slot J.C."/>
            <person name="Sakamoto Y."/>
            <person name="Steenwyk J.L."/>
            <person name="Rokas A."/>
            <person name="Carro J."/>
            <person name="Camarero S."/>
            <person name="Ferreira P."/>
            <person name="Molpeceres G."/>
            <person name="Ruiz-Duenas F.J."/>
            <person name="Serrano A."/>
            <person name="Henrissat B."/>
            <person name="Drula E."/>
            <person name="Hughes K.W."/>
            <person name="Mata J.L."/>
            <person name="Ishikawa N.K."/>
            <person name="Vargas-Isla R."/>
            <person name="Ushijima S."/>
            <person name="Smith C.A."/>
            <person name="Donoghue J."/>
            <person name="Ahrendt S."/>
            <person name="Andreopoulos W."/>
            <person name="He G."/>
            <person name="LaButti K."/>
            <person name="Lipzen A."/>
            <person name="Ng V."/>
            <person name="Riley R."/>
            <person name="Sandor L."/>
            <person name="Barry K."/>
            <person name="Martinez A.T."/>
            <person name="Xiao Y."/>
            <person name="Gibbons J.G."/>
            <person name="Terashima K."/>
            <person name="Grigoriev I.V."/>
            <person name="Hibbett D."/>
        </authorList>
    </citation>
    <scope>NUCLEOTIDE SEQUENCE</scope>
    <source>
        <strain evidence="11">Sp2 HRB7682 ss15</strain>
    </source>
</reference>
<evidence type="ECO:0000313" key="11">
    <source>
        <dbReference type="EMBL" id="KAJ4484765.1"/>
    </source>
</evidence>
<evidence type="ECO:0000256" key="2">
    <source>
        <dbReference type="ARBA" id="ARBA00009418"/>
    </source>
</evidence>
<accession>A0A9W9AMH4</accession>
<feature type="compositionally biased region" description="Basic and acidic residues" evidence="10">
    <location>
        <begin position="100"/>
        <end position="115"/>
    </location>
</feature>
<evidence type="ECO:0000313" key="12">
    <source>
        <dbReference type="Proteomes" id="UP001150238"/>
    </source>
</evidence>
<evidence type="ECO:0000256" key="1">
    <source>
        <dbReference type="ARBA" id="ARBA00004604"/>
    </source>
</evidence>
<comment type="subcellular location">
    <subcellularLocation>
        <location evidence="1 9">Nucleus</location>
        <location evidence="1 9">Nucleolus</location>
    </subcellularLocation>
</comment>
<feature type="region of interest" description="Disordered" evidence="10">
    <location>
        <begin position="313"/>
        <end position="354"/>
    </location>
</feature>
<keyword evidence="7 9" id="KW-0687">Ribonucleoprotein</keyword>
<keyword evidence="4 9" id="KW-0698">rRNA processing</keyword>
<evidence type="ECO:0000256" key="9">
    <source>
        <dbReference type="RuleBase" id="RU368027"/>
    </source>
</evidence>
<dbReference type="AlphaFoldDB" id="A0A9W9AMH4"/>
<organism evidence="11 12">
    <name type="scientific">Lentinula lateritia</name>
    <dbReference type="NCBI Taxonomy" id="40482"/>
    <lineage>
        <taxon>Eukaryota</taxon>
        <taxon>Fungi</taxon>
        <taxon>Dikarya</taxon>
        <taxon>Basidiomycota</taxon>
        <taxon>Agaricomycotina</taxon>
        <taxon>Agaricomycetes</taxon>
        <taxon>Agaricomycetidae</taxon>
        <taxon>Agaricales</taxon>
        <taxon>Marasmiineae</taxon>
        <taxon>Omphalotaceae</taxon>
        <taxon>Lentinula</taxon>
    </lineage>
</organism>
<dbReference type="PANTHER" id="PTHR21738:SF0">
    <property type="entry name" value="RIBOSOMAL RNA PROCESSING PROTEIN 36 HOMOLOG"/>
    <property type="match status" value="1"/>
</dbReference>
<feature type="compositionally biased region" description="Basic and acidic residues" evidence="10">
    <location>
        <begin position="315"/>
        <end position="325"/>
    </location>
</feature>
<dbReference type="Proteomes" id="UP001150238">
    <property type="component" value="Unassembled WGS sequence"/>
</dbReference>
<sequence length="354" mass="41436">MPIRPFISTIRKGNGRHSSRQTEEEQKDRRMNETSSEPEDEDEVDYDAPRVAQWVDEDILDEDATEAEYSQAPKNSLTLLETDLSSLPMGTLRRAQKILKVKDISDASDIERESSEDSNEENADSKPEWGTKPRTDINKRKDKHAPMEITSKKPVTRRRTVVNAQTPQTRDPRFLPMTGEFSSQKFNDNYHFLNESHKTELSTLRENLKRARRLLTTSPRDTRHEREVEIERLELALKKAESTVNKDRRDAVEHEALRAARREERKKQESGKGEWYMKKNEKRELLVRARYDSIAEQGGQRAVKKVIEKKRKKIEQKEKKTRPFEKGGFAQGVSSKRPFDNGYDRSREKRRKLE</sequence>
<reference evidence="11" key="1">
    <citation type="submission" date="2022-08" db="EMBL/GenBank/DDBJ databases">
        <authorList>
            <consortium name="DOE Joint Genome Institute"/>
            <person name="Min B."/>
            <person name="Riley R."/>
            <person name="Sierra-Patev S."/>
            <person name="Naranjo-Ortiz M."/>
            <person name="Looney B."/>
            <person name="Konkel Z."/>
            <person name="Slot J.C."/>
            <person name="Sakamoto Y."/>
            <person name="Steenwyk J.L."/>
            <person name="Rokas A."/>
            <person name="Carro J."/>
            <person name="Camarero S."/>
            <person name="Ferreira P."/>
            <person name="Molpeceres G."/>
            <person name="Ruiz-Duenas F.J."/>
            <person name="Serrano A."/>
            <person name="Henrissat B."/>
            <person name="Drula E."/>
            <person name="Hughes K.W."/>
            <person name="Mata J.L."/>
            <person name="Ishikawa N.K."/>
            <person name="Vargas-Isla R."/>
            <person name="Ushijima S."/>
            <person name="Smith C.A."/>
            <person name="Ahrendt S."/>
            <person name="Andreopoulos W."/>
            <person name="He G."/>
            <person name="Labutti K."/>
            <person name="Lipzen A."/>
            <person name="Ng V."/>
            <person name="Sandor L."/>
            <person name="Barry K."/>
            <person name="Martinez A.T."/>
            <person name="Xiao Y."/>
            <person name="Gibbons J.G."/>
            <person name="Terashima K."/>
            <person name="Hibbett D.S."/>
            <person name="Grigoriev I.V."/>
        </authorList>
    </citation>
    <scope>NUCLEOTIDE SEQUENCE</scope>
    <source>
        <strain evidence="11">Sp2 HRB7682 ss15</strain>
    </source>
</reference>
<feature type="compositionally biased region" description="Acidic residues" evidence="10">
    <location>
        <begin position="55"/>
        <end position="66"/>
    </location>
</feature>